<keyword evidence="2" id="KW-1185">Reference proteome</keyword>
<dbReference type="AlphaFoldDB" id="A0A1W2G5D0"/>
<protein>
    <submittedName>
        <fullName evidence="1">Uncharacterized protein</fullName>
    </submittedName>
</protein>
<evidence type="ECO:0000313" key="2">
    <source>
        <dbReference type="Proteomes" id="UP000192472"/>
    </source>
</evidence>
<evidence type="ECO:0000313" key="1">
    <source>
        <dbReference type="EMBL" id="SMD31875.1"/>
    </source>
</evidence>
<gene>
    <name evidence="1" type="ORF">SAMN04488029_0213</name>
</gene>
<dbReference type="STRING" id="692418.SAMN04488029_0213"/>
<sequence>MKGIKSTSLSVFFIIAAIVMGLDLCCEIKQVPNLIDHYTEHKAQDGDSFWDFLVEDYIDHGKGENHHDENEHDDLPFHGNHQCQHTNILISSTIIFSVELDINPLEPSKGIYQFMFSSRYLETPFQPPRA</sequence>
<name>A0A1W2G5D0_REIFA</name>
<proteinExistence type="predicted"/>
<dbReference type="EMBL" id="FWYF01000001">
    <property type="protein sequence ID" value="SMD31875.1"/>
    <property type="molecule type" value="Genomic_DNA"/>
</dbReference>
<reference evidence="1 2" key="1">
    <citation type="submission" date="2017-04" db="EMBL/GenBank/DDBJ databases">
        <authorList>
            <person name="Afonso C.L."/>
            <person name="Miller P.J."/>
            <person name="Scott M.A."/>
            <person name="Spackman E."/>
            <person name="Goraichik I."/>
            <person name="Dimitrov K.M."/>
            <person name="Suarez D.L."/>
            <person name="Swayne D.E."/>
        </authorList>
    </citation>
    <scope>NUCLEOTIDE SEQUENCE [LARGE SCALE GENOMIC DNA]</scope>
    <source>
        <strain evidence="1 2">DSM 26133</strain>
    </source>
</reference>
<organism evidence="1 2">
    <name type="scientific">Reichenbachiella faecimaris</name>
    <dbReference type="NCBI Taxonomy" id="692418"/>
    <lineage>
        <taxon>Bacteria</taxon>
        <taxon>Pseudomonadati</taxon>
        <taxon>Bacteroidota</taxon>
        <taxon>Cytophagia</taxon>
        <taxon>Cytophagales</taxon>
        <taxon>Reichenbachiellaceae</taxon>
        <taxon>Reichenbachiella</taxon>
    </lineage>
</organism>
<dbReference type="OrthoDB" id="825489at2"/>
<accession>A0A1W2G5D0</accession>
<dbReference type="RefSeq" id="WP_084370570.1">
    <property type="nucleotide sequence ID" value="NZ_FWYF01000001.1"/>
</dbReference>
<dbReference type="Proteomes" id="UP000192472">
    <property type="component" value="Unassembled WGS sequence"/>
</dbReference>